<organism evidence="3 4">
    <name type="scientific">Sulfuriroseicoccus oceanibius</name>
    <dbReference type="NCBI Taxonomy" id="2707525"/>
    <lineage>
        <taxon>Bacteria</taxon>
        <taxon>Pseudomonadati</taxon>
        <taxon>Verrucomicrobiota</taxon>
        <taxon>Verrucomicrobiia</taxon>
        <taxon>Verrucomicrobiales</taxon>
        <taxon>Verrucomicrobiaceae</taxon>
        <taxon>Sulfuriroseicoccus</taxon>
    </lineage>
</organism>
<dbReference type="EMBL" id="CP066776">
    <property type="protein sequence ID" value="QQL45141.1"/>
    <property type="molecule type" value="Genomic_DNA"/>
</dbReference>
<keyword evidence="4" id="KW-1185">Reference proteome</keyword>
<protein>
    <recommendedName>
        <fullName evidence="5">Lipoprotein</fullName>
    </recommendedName>
</protein>
<feature type="compositionally biased region" description="Basic and acidic residues" evidence="1">
    <location>
        <begin position="203"/>
        <end position="212"/>
    </location>
</feature>
<feature type="region of interest" description="Disordered" evidence="1">
    <location>
        <begin position="203"/>
        <end position="231"/>
    </location>
</feature>
<dbReference type="RefSeq" id="WP_164364956.1">
    <property type="nucleotide sequence ID" value="NZ_CP066776.1"/>
</dbReference>
<gene>
    <name evidence="3" type="ORF">G3M56_000710</name>
</gene>
<feature type="chain" id="PRO_5030734439" description="Lipoprotein" evidence="2">
    <location>
        <begin position="23"/>
        <end position="231"/>
    </location>
</feature>
<dbReference type="AlphaFoldDB" id="A0A7T7F1N5"/>
<evidence type="ECO:0000313" key="4">
    <source>
        <dbReference type="Proteomes" id="UP000475117"/>
    </source>
</evidence>
<accession>A0A7T7F1N5</accession>
<dbReference type="KEGG" id="soa:G3M56_000710"/>
<evidence type="ECO:0000256" key="2">
    <source>
        <dbReference type="SAM" id="SignalP"/>
    </source>
</evidence>
<evidence type="ECO:0000256" key="1">
    <source>
        <dbReference type="SAM" id="MobiDB-lite"/>
    </source>
</evidence>
<sequence>MTTRIPLVRSSLLAALALGSLALSNCKPPEGWVMEGEGGAKVKTTKLEIKDGIAINPATGKPAKGIVLIPFEDEPDKVQFSTTYKNGLKHGPEVEFRKNGDMSRETGYHQGQARYLIVRYKGGMMKTLSFYEDGSAPADEKWIGPHTRAHKNGFASANGIRANNYHGWDKRKVDWNKEGQVSGDYLFYQGELVETLFEADAQADRRAEREAWNDENLTGNDETAAPADEQN</sequence>
<dbReference type="Proteomes" id="UP000475117">
    <property type="component" value="Chromosome"/>
</dbReference>
<proteinExistence type="predicted"/>
<evidence type="ECO:0008006" key="5">
    <source>
        <dbReference type="Google" id="ProtNLM"/>
    </source>
</evidence>
<keyword evidence="2" id="KW-0732">Signal</keyword>
<reference evidence="3 4" key="1">
    <citation type="submission" date="2020-12" db="EMBL/GenBank/DDBJ databases">
        <title>Sulforoseuscoccus oceanibium gen. nov., sp. nov., a representative of the phylum Verrucomicrobia with special cytoplasmic membrane, and proposal of Sulforoseuscoccusaceae fam. nov.</title>
        <authorList>
            <person name="Xi F."/>
        </authorList>
    </citation>
    <scope>NUCLEOTIDE SEQUENCE [LARGE SCALE GENOMIC DNA]</scope>
    <source>
        <strain evidence="3 4">T37</strain>
    </source>
</reference>
<name>A0A7T7F1N5_9BACT</name>
<feature type="signal peptide" evidence="2">
    <location>
        <begin position="1"/>
        <end position="22"/>
    </location>
</feature>
<evidence type="ECO:0000313" key="3">
    <source>
        <dbReference type="EMBL" id="QQL45141.1"/>
    </source>
</evidence>